<dbReference type="InterPro" id="IPR007110">
    <property type="entry name" value="Ig-like_dom"/>
</dbReference>
<dbReference type="InterPro" id="IPR013106">
    <property type="entry name" value="Ig_V-set"/>
</dbReference>
<dbReference type="InterPro" id="IPR051170">
    <property type="entry name" value="Neural/epithelial_adhesion"/>
</dbReference>
<dbReference type="InterPro" id="IPR013098">
    <property type="entry name" value="Ig_I-set"/>
</dbReference>
<evidence type="ECO:0000256" key="5">
    <source>
        <dbReference type="ARBA" id="ARBA00023136"/>
    </source>
</evidence>
<dbReference type="SMART" id="SM00409">
    <property type="entry name" value="IG"/>
    <property type="match status" value="3"/>
</dbReference>
<keyword evidence="8" id="KW-0393">Immunoglobulin domain</keyword>
<evidence type="ECO:0000256" key="6">
    <source>
        <dbReference type="ARBA" id="ARBA00023157"/>
    </source>
</evidence>
<organism evidence="10">
    <name type="scientific">Anopheles coluzzii</name>
    <name type="common">African malaria mosquito</name>
    <dbReference type="NCBI Taxonomy" id="1518534"/>
    <lineage>
        <taxon>Eukaryota</taxon>
        <taxon>Metazoa</taxon>
        <taxon>Ecdysozoa</taxon>
        <taxon>Arthropoda</taxon>
        <taxon>Hexapoda</taxon>
        <taxon>Insecta</taxon>
        <taxon>Pterygota</taxon>
        <taxon>Neoptera</taxon>
        <taxon>Endopterygota</taxon>
        <taxon>Diptera</taxon>
        <taxon>Nematocera</taxon>
        <taxon>Culicoidea</taxon>
        <taxon>Culicidae</taxon>
        <taxon>Anophelinae</taxon>
        <taxon>Anopheles</taxon>
    </lineage>
</organism>
<proteinExistence type="predicted"/>
<dbReference type="InterPro" id="IPR003598">
    <property type="entry name" value="Ig_sub2"/>
</dbReference>
<dbReference type="FunFam" id="2.60.40.10:FF:000328">
    <property type="entry name" value="CLUMA_CG000981, isoform A"/>
    <property type="match status" value="1"/>
</dbReference>
<sequence>LKPSFASPIENVTVPIGREATLSCIVQNLGAYKVGWMRASDQTVLALQGRVVTHNSRYSVTQEERDVWRLKIRNVRESDRGCYMCQINVTPLQKQVGCVDVQLPPDISDEQSSSDLTVREGGNATFYCRATGHPAPKVTWRRDDGNPLYLLRNGTDTRKVDQHVGIFLNLTHVSRKQMGAYLCIASNEVPPAVSKRVYLNVHFPPNVTTSKTLLGAYEESDVELECEVESFPRSVNYWTKVAKGGRNTGSSLGSTSSAESYNHHHQEVMLNGDRYEIREQHFGSLYAAKMTLRIRSFSVADAGSYMCISSNAFGKANRTIRLYGTYLGYITYSPAFVEYGANGETYINYPQLTAYSKSSSSSSSSASSSSSSANSHGSSAASSAASPPSTVALLGGRWTAGTLGGTLRPLALGLEDRFMSILIVTA</sequence>
<dbReference type="VEuPathDB" id="VectorBase:ACON2_032353"/>
<dbReference type="Gene3D" id="2.60.40.10">
    <property type="entry name" value="Immunoglobulins"/>
    <property type="match status" value="3"/>
</dbReference>
<evidence type="ECO:0000256" key="8">
    <source>
        <dbReference type="ARBA" id="ARBA00023319"/>
    </source>
</evidence>
<evidence type="ECO:0000259" key="9">
    <source>
        <dbReference type="PROSITE" id="PS50835"/>
    </source>
</evidence>
<feature type="domain" description="Ig-like" evidence="9">
    <location>
        <begin position="3"/>
        <end position="97"/>
    </location>
</feature>
<keyword evidence="2" id="KW-1003">Cell membrane</keyword>
<keyword evidence="5" id="KW-0472">Membrane</keyword>
<feature type="domain" description="Ig-like" evidence="9">
    <location>
        <begin position="105"/>
        <end position="194"/>
    </location>
</feature>
<dbReference type="SMART" id="SM00406">
    <property type="entry name" value="IGv"/>
    <property type="match status" value="2"/>
</dbReference>
<dbReference type="GO" id="GO:0043005">
    <property type="term" value="C:neuron projection"/>
    <property type="evidence" value="ECO:0007669"/>
    <property type="project" value="TreeGrafter"/>
</dbReference>
<dbReference type="PROSITE" id="PS50835">
    <property type="entry name" value="IG_LIKE"/>
    <property type="match status" value="3"/>
</dbReference>
<dbReference type="InterPro" id="IPR013783">
    <property type="entry name" value="Ig-like_fold"/>
</dbReference>
<dbReference type="AlphaFoldDB" id="A0A8W7PLQ4"/>
<evidence type="ECO:0000256" key="2">
    <source>
        <dbReference type="ARBA" id="ARBA00022475"/>
    </source>
</evidence>
<dbReference type="SUPFAM" id="SSF48726">
    <property type="entry name" value="Immunoglobulin"/>
    <property type="match status" value="3"/>
</dbReference>
<evidence type="ECO:0000256" key="1">
    <source>
        <dbReference type="ARBA" id="ARBA00004236"/>
    </source>
</evidence>
<reference evidence="10" key="1">
    <citation type="submission" date="2022-08" db="UniProtKB">
        <authorList>
            <consortium name="EnsemblMetazoa"/>
        </authorList>
    </citation>
    <scope>IDENTIFICATION</scope>
</reference>
<protein>
    <recommendedName>
        <fullName evidence="9">Ig-like domain-containing protein</fullName>
    </recommendedName>
</protein>
<evidence type="ECO:0000313" key="10">
    <source>
        <dbReference type="EnsemblMetazoa" id="ACOM033937-PA.1"/>
    </source>
</evidence>
<keyword evidence="7" id="KW-0325">Glycoprotein</keyword>
<dbReference type="GO" id="GO:0005886">
    <property type="term" value="C:plasma membrane"/>
    <property type="evidence" value="ECO:0007669"/>
    <property type="project" value="UniProtKB-SubCell"/>
</dbReference>
<dbReference type="SMART" id="SM00408">
    <property type="entry name" value="IGc2"/>
    <property type="match status" value="3"/>
</dbReference>
<name>A0A8W7PLQ4_ANOCL</name>
<dbReference type="InterPro" id="IPR036179">
    <property type="entry name" value="Ig-like_dom_sf"/>
</dbReference>
<dbReference type="PANTHER" id="PTHR12231:SF105">
    <property type="entry name" value="LACHESIN-LIKE PROTEIN"/>
    <property type="match status" value="1"/>
</dbReference>
<evidence type="ECO:0000256" key="4">
    <source>
        <dbReference type="ARBA" id="ARBA00022737"/>
    </source>
</evidence>
<dbReference type="Pfam" id="PF07679">
    <property type="entry name" value="I-set"/>
    <property type="match status" value="1"/>
</dbReference>
<feature type="domain" description="Ig-like" evidence="9">
    <location>
        <begin position="205"/>
        <end position="321"/>
    </location>
</feature>
<dbReference type="InterPro" id="IPR003599">
    <property type="entry name" value="Ig_sub"/>
</dbReference>
<dbReference type="PANTHER" id="PTHR12231">
    <property type="entry name" value="CTX-RELATED TYPE I TRANSMEMBRANE PROTEIN"/>
    <property type="match status" value="1"/>
</dbReference>
<evidence type="ECO:0000256" key="3">
    <source>
        <dbReference type="ARBA" id="ARBA00022729"/>
    </source>
</evidence>
<comment type="subcellular location">
    <subcellularLocation>
        <location evidence="1">Cell membrane</location>
    </subcellularLocation>
</comment>
<keyword evidence="4" id="KW-0677">Repeat</keyword>
<evidence type="ECO:0000256" key="7">
    <source>
        <dbReference type="ARBA" id="ARBA00023180"/>
    </source>
</evidence>
<accession>A0A8W7PLQ4</accession>
<dbReference type="Proteomes" id="UP000075882">
    <property type="component" value="Unassembled WGS sequence"/>
</dbReference>
<keyword evidence="3" id="KW-0732">Signal</keyword>
<dbReference type="EnsemblMetazoa" id="ACOM033937-RA">
    <property type="protein sequence ID" value="ACOM033937-PA.1"/>
    <property type="gene ID" value="ACOM033937"/>
</dbReference>
<keyword evidence="6" id="KW-1015">Disulfide bond</keyword>
<dbReference type="Pfam" id="PF13927">
    <property type="entry name" value="Ig_3"/>
    <property type="match status" value="2"/>
</dbReference>